<name>A4C393_9GAMM</name>
<dbReference type="Pfam" id="PF00857">
    <property type="entry name" value="Isochorismatase"/>
    <property type="match status" value="1"/>
</dbReference>
<dbReference type="HOGENOM" id="CLU_066901_0_1_6"/>
<evidence type="ECO:0000313" key="2">
    <source>
        <dbReference type="EMBL" id="EAR30025.1"/>
    </source>
</evidence>
<reference evidence="2 3" key="1">
    <citation type="submission" date="2006-02" db="EMBL/GenBank/DDBJ databases">
        <authorList>
            <person name="Moran M.A."/>
            <person name="Kjelleberg S."/>
            <person name="Egan S."/>
            <person name="Saunders N."/>
            <person name="Thomas T."/>
            <person name="Ferriera S."/>
            <person name="Johnson J."/>
            <person name="Kravitz S."/>
            <person name="Halpern A."/>
            <person name="Remington K."/>
            <person name="Beeson K."/>
            <person name="Tran B."/>
            <person name="Rogers Y.-H."/>
            <person name="Friedman R."/>
            <person name="Venter J.C."/>
        </authorList>
    </citation>
    <scope>NUCLEOTIDE SEQUENCE [LARGE SCALE GENOMIC DNA]</scope>
    <source>
        <strain evidence="2 3">D2</strain>
    </source>
</reference>
<dbReference type="InterPro" id="IPR000868">
    <property type="entry name" value="Isochorismatase-like_dom"/>
</dbReference>
<dbReference type="InterPro" id="IPR036380">
    <property type="entry name" value="Isochorismatase-like_sf"/>
</dbReference>
<dbReference type="eggNOG" id="COG1335">
    <property type="taxonomic scope" value="Bacteria"/>
</dbReference>
<dbReference type="OrthoDB" id="9796958at2"/>
<dbReference type="SUPFAM" id="SSF52499">
    <property type="entry name" value="Isochorismatase-like hydrolases"/>
    <property type="match status" value="1"/>
</dbReference>
<dbReference type="Proteomes" id="UP000006201">
    <property type="component" value="Unassembled WGS sequence"/>
</dbReference>
<evidence type="ECO:0000313" key="3">
    <source>
        <dbReference type="Proteomes" id="UP000006201"/>
    </source>
</evidence>
<feature type="domain" description="Isochorismatase-like" evidence="1">
    <location>
        <begin position="8"/>
        <end position="156"/>
    </location>
</feature>
<dbReference type="PANTHER" id="PTHR14119:SF3">
    <property type="entry name" value="ISOCHORISMATASE DOMAIN-CONTAINING PROTEIN 2"/>
    <property type="match status" value="1"/>
</dbReference>
<comment type="caution">
    <text evidence="2">The sequence shown here is derived from an EMBL/GenBank/DDBJ whole genome shotgun (WGS) entry which is preliminary data.</text>
</comment>
<dbReference type="PANTHER" id="PTHR14119">
    <property type="entry name" value="HYDROLASE"/>
    <property type="match status" value="1"/>
</dbReference>
<accession>A4C393</accession>
<dbReference type="STRING" id="87626.PTD2_00611"/>
<keyword evidence="3" id="KW-1185">Reference proteome</keyword>
<dbReference type="Gene3D" id="3.40.50.850">
    <property type="entry name" value="Isochorismatase-like"/>
    <property type="match status" value="1"/>
</dbReference>
<dbReference type="AlphaFoldDB" id="A4C393"/>
<protein>
    <recommendedName>
        <fullName evidence="1">Isochorismatase-like domain-containing protein</fullName>
    </recommendedName>
</protein>
<sequence>MLHKSTTGLIVVDIQGKLATLVHNSDALISQTKKLIIGAHQLSLPILWLEQNPTKLGPTTPCLAECLTPNQVIEKYSFDATGTELFNHAVQQSGIKQWLICGIEAHICVYQTAIGLLQVGHQVEIVADCVSSRSEFNKQLALNKLLGLGAHLTSVEMCLFELVADCKAPEFKAILQLIK</sequence>
<gene>
    <name evidence="2" type="ORF">PTD2_00611</name>
</gene>
<dbReference type="RefSeq" id="WP_009836326.1">
    <property type="nucleotide sequence ID" value="NZ_AAOH01000001.1"/>
</dbReference>
<dbReference type="InterPro" id="IPR050993">
    <property type="entry name" value="Isochorismatase_domain"/>
</dbReference>
<proteinExistence type="predicted"/>
<evidence type="ECO:0000259" key="1">
    <source>
        <dbReference type="Pfam" id="PF00857"/>
    </source>
</evidence>
<dbReference type="EMBL" id="AAOH01000001">
    <property type="protein sequence ID" value="EAR30025.1"/>
    <property type="molecule type" value="Genomic_DNA"/>
</dbReference>
<organism evidence="2 3">
    <name type="scientific">Pseudoalteromonas tunicata D2</name>
    <dbReference type="NCBI Taxonomy" id="87626"/>
    <lineage>
        <taxon>Bacteria</taxon>
        <taxon>Pseudomonadati</taxon>
        <taxon>Pseudomonadota</taxon>
        <taxon>Gammaproteobacteria</taxon>
        <taxon>Alteromonadales</taxon>
        <taxon>Pseudoalteromonadaceae</taxon>
        <taxon>Pseudoalteromonas</taxon>
    </lineage>
</organism>